<evidence type="ECO:0000256" key="3">
    <source>
        <dbReference type="ARBA" id="ARBA00022527"/>
    </source>
</evidence>
<comment type="similarity">
    <text evidence="1">Belongs to the protein kinase superfamily. STE Ser/Thr protein kinase family. STE20 subfamily.</text>
</comment>
<feature type="region of interest" description="Disordered" evidence="13">
    <location>
        <begin position="165"/>
        <end position="225"/>
    </location>
</feature>
<dbReference type="STRING" id="7918.ENSLOCP00000002020"/>
<dbReference type="PROSITE" id="PS00107">
    <property type="entry name" value="PROTEIN_KINASE_ATP"/>
    <property type="match status" value="1"/>
</dbReference>
<dbReference type="PROSITE" id="PS00108">
    <property type="entry name" value="PROTEIN_KINASE_ST"/>
    <property type="match status" value="1"/>
</dbReference>
<keyword evidence="16" id="KW-1185">Reference proteome</keyword>
<dbReference type="InterPro" id="IPR017441">
    <property type="entry name" value="Protein_kinase_ATP_BS"/>
</dbReference>
<evidence type="ECO:0000256" key="8">
    <source>
        <dbReference type="ARBA" id="ARBA00047899"/>
    </source>
</evidence>
<feature type="compositionally biased region" description="Basic and acidic residues" evidence="13">
    <location>
        <begin position="190"/>
        <end position="199"/>
    </location>
</feature>
<evidence type="ECO:0000256" key="12">
    <source>
        <dbReference type="PROSITE-ProRule" id="PRU10141"/>
    </source>
</evidence>
<feature type="compositionally biased region" description="Basic residues" evidence="13">
    <location>
        <begin position="61"/>
        <end position="76"/>
    </location>
</feature>
<protein>
    <recommendedName>
        <fullName evidence="10">Mitogen-activated protein kinase kinase kinase 19</fullName>
        <ecNumber evidence="2">2.7.11.1</ecNumber>
    </recommendedName>
    <alternativeName>
        <fullName evidence="11">SPS1/STE20-related protein kinase YSK4</fullName>
    </alternativeName>
</protein>
<evidence type="ECO:0000259" key="14">
    <source>
        <dbReference type="PROSITE" id="PS50011"/>
    </source>
</evidence>
<reference evidence="15" key="3">
    <citation type="submission" date="2025-09" db="UniProtKB">
        <authorList>
            <consortium name="Ensembl"/>
        </authorList>
    </citation>
    <scope>IDENTIFICATION</scope>
</reference>
<keyword evidence="5 12" id="KW-0547">Nucleotide-binding</keyword>
<sequence>MFATPVYSHVRVSAPREKGACREVQTLGKSPGRRSTRVAEAPEKGRSKKPSKGKPSSAGAKQKKRRDVLRKGKHPKPLASEEEEENTVFISGRNWHIKTSKYETILTEEHGGVFQEQTEDCVAPADDEDGNTLAVIEEIQTQDLSHLTTQPRPLESKTLVFHHEAPSSTDHPFNNLESPREQAAAGDSQEGLRDCDASHSRGTNRLPGEINPHSLPGQPKINTWTSESDRTVSPVYKTFLDVAGDGDLTDELLQCLAEQLISLEEKDTQPDESIHIPDSDLSDRKWDQFSEQDLACNGWESSIAAIPSEPYTEDAIMWTKGEILGRGSYGTVYCGLTSQGQLIAVKQVTLDHQDQDSAEREYQKLQDEVDLLKTLDHINIVGFLGTSLEQNIVSIFMEYIPGGSIASIISRFGPLPEKVFAIYTKQILEGVQYLHGNRVIHRDLKGNNVMLMPNGVIKLIDFGCAKRLTCLTTSGANSELLKSAHGTPYWMAPEVITETGHGRKSDIWSIGCTVFEMATGKPPLAHMDKMAALFYIGARRGLMPALPHEFSGNARDFVQACLTSDQRERPSAEELLVHPFIPRHFTGYCIKPRN</sequence>
<feature type="domain" description="Protein kinase" evidence="14">
    <location>
        <begin position="318"/>
        <end position="581"/>
    </location>
</feature>
<dbReference type="PROSITE" id="PS50011">
    <property type="entry name" value="PROTEIN_KINASE_DOM"/>
    <property type="match status" value="1"/>
</dbReference>
<evidence type="ECO:0000256" key="6">
    <source>
        <dbReference type="ARBA" id="ARBA00022777"/>
    </source>
</evidence>
<reference evidence="16" key="1">
    <citation type="submission" date="2011-12" db="EMBL/GenBank/DDBJ databases">
        <title>The Draft Genome of Lepisosteus oculatus.</title>
        <authorList>
            <consortium name="The Broad Institute Genome Assembly &amp; Analysis Group"/>
            <consortium name="Computational R&amp;D Group"/>
            <consortium name="and Sequencing Platform"/>
            <person name="Di Palma F."/>
            <person name="Alfoldi J."/>
            <person name="Johnson J."/>
            <person name="Berlin A."/>
            <person name="Gnerre S."/>
            <person name="Jaffe D."/>
            <person name="MacCallum I."/>
            <person name="Young S."/>
            <person name="Walker B.J."/>
            <person name="Lander E.S."/>
            <person name="Lindblad-Toh K."/>
        </authorList>
    </citation>
    <scope>NUCLEOTIDE SEQUENCE [LARGE SCALE GENOMIC DNA]</scope>
</reference>
<dbReference type="eggNOG" id="KOG0198">
    <property type="taxonomic scope" value="Eukaryota"/>
</dbReference>
<evidence type="ECO:0000313" key="15">
    <source>
        <dbReference type="Ensembl" id="ENSLOCP00000002020.1"/>
    </source>
</evidence>
<dbReference type="Bgee" id="ENSLOCG00000001750">
    <property type="expression patterns" value="Expressed in muscle tissue and 5 other cell types or tissues"/>
</dbReference>
<feature type="binding site" evidence="12">
    <location>
        <position position="346"/>
    </location>
    <ligand>
        <name>ATP</name>
        <dbReference type="ChEBI" id="CHEBI:30616"/>
    </ligand>
</feature>
<dbReference type="SMART" id="SM00220">
    <property type="entry name" value="S_TKc"/>
    <property type="match status" value="1"/>
</dbReference>
<feature type="compositionally biased region" description="Polar residues" evidence="13">
    <location>
        <begin position="166"/>
        <end position="177"/>
    </location>
</feature>
<reference evidence="15" key="2">
    <citation type="submission" date="2025-08" db="UniProtKB">
        <authorList>
            <consortium name="Ensembl"/>
        </authorList>
    </citation>
    <scope>IDENTIFICATION</scope>
</reference>
<dbReference type="PANTHER" id="PTHR11584:SF369">
    <property type="entry name" value="MITOGEN-ACTIVATED PROTEIN KINASE KINASE KINASE 19-RELATED"/>
    <property type="match status" value="1"/>
</dbReference>
<dbReference type="GO" id="GO:0007165">
    <property type="term" value="P:signal transduction"/>
    <property type="evidence" value="ECO:0000318"/>
    <property type="project" value="GO_Central"/>
</dbReference>
<dbReference type="GeneTree" id="ENSGT00940000160383"/>
<evidence type="ECO:0000256" key="4">
    <source>
        <dbReference type="ARBA" id="ARBA00022679"/>
    </source>
</evidence>
<dbReference type="FunFam" id="1.10.510.10:FF:000331">
    <property type="entry name" value="Mitogen-activated protein kinase kinase kinase 19"/>
    <property type="match status" value="1"/>
</dbReference>
<dbReference type="InterPro" id="IPR000719">
    <property type="entry name" value="Prot_kinase_dom"/>
</dbReference>
<dbReference type="EMBL" id="AHAT01011637">
    <property type="status" value="NOT_ANNOTATED_CDS"/>
    <property type="molecule type" value="Genomic_DNA"/>
</dbReference>
<dbReference type="AlphaFoldDB" id="W5M0W3"/>
<evidence type="ECO:0000256" key="11">
    <source>
        <dbReference type="ARBA" id="ARBA00080573"/>
    </source>
</evidence>
<dbReference type="GO" id="GO:0005524">
    <property type="term" value="F:ATP binding"/>
    <property type="evidence" value="ECO:0007669"/>
    <property type="project" value="UniProtKB-UniRule"/>
</dbReference>
<dbReference type="InterPro" id="IPR008271">
    <property type="entry name" value="Ser/Thr_kinase_AS"/>
</dbReference>
<evidence type="ECO:0000256" key="9">
    <source>
        <dbReference type="ARBA" id="ARBA00048679"/>
    </source>
</evidence>
<evidence type="ECO:0000256" key="1">
    <source>
        <dbReference type="ARBA" id="ARBA00008874"/>
    </source>
</evidence>
<dbReference type="Pfam" id="PF00069">
    <property type="entry name" value="Pkinase"/>
    <property type="match status" value="1"/>
</dbReference>
<dbReference type="SUPFAM" id="SSF56112">
    <property type="entry name" value="Protein kinase-like (PK-like)"/>
    <property type="match status" value="1"/>
</dbReference>
<dbReference type="PANTHER" id="PTHR11584">
    <property type="entry name" value="SERINE/THREONINE PROTEIN KINASE"/>
    <property type="match status" value="1"/>
</dbReference>
<dbReference type="InParanoid" id="W5M0W3"/>
<dbReference type="Proteomes" id="UP000018468">
    <property type="component" value="Linkage group LG12"/>
</dbReference>
<dbReference type="GO" id="GO:0035556">
    <property type="term" value="P:intracellular signal transduction"/>
    <property type="evidence" value="ECO:0007669"/>
    <property type="project" value="UniProtKB-ARBA"/>
</dbReference>
<evidence type="ECO:0000256" key="2">
    <source>
        <dbReference type="ARBA" id="ARBA00012513"/>
    </source>
</evidence>
<dbReference type="Ensembl" id="ENSLOCT00000002025.1">
    <property type="protein sequence ID" value="ENSLOCP00000002020.1"/>
    <property type="gene ID" value="ENSLOCG00000001750.1"/>
</dbReference>
<evidence type="ECO:0000256" key="5">
    <source>
        <dbReference type="ARBA" id="ARBA00022741"/>
    </source>
</evidence>
<feature type="region of interest" description="Disordered" evidence="13">
    <location>
        <begin position="1"/>
        <end position="86"/>
    </location>
</feature>
<dbReference type="CDD" id="cd06631">
    <property type="entry name" value="STKc_YSK4"/>
    <property type="match status" value="1"/>
</dbReference>
<comment type="catalytic activity">
    <reaction evidence="8">
        <text>L-threonyl-[protein] + ATP = O-phospho-L-threonyl-[protein] + ADP + H(+)</text>
        <dbReference type="Rhea" id="RHEA:46608"/>
        <dbReference type="Rhea" id="RHEA-COMP:11060"/>
        <dbReference type="Rhea" id="RHEA-COMP:11605"/>
        <dbReference type="ChEBI" id="CHEBI:15378"/>
        <dbReference type="ChEBI" id="CHEBI:30013"/>
        <dbReference type="ChEBI" id="CHEBI:30616"/>
        <dbReference type="ChEBI" id="CHEBI:61977"/>
        <dbReference type="ChEBI" id="CHEBI:456216"/>
        <dbReference type="EC" id="2.7.11.1"/>
    </reaction>
</comment>
<keyword evidence="6" id="KW-0418">Kinase</keyword>
<dbReference type="Gene3D" id="1.10.510.10">
    <property type="entry name" value="Transferase(Phosphotransferase) domain 1"/>
    <property type="match status" value="1"/>
</dbReference>
<evidence type="ECO:0000256" key="13">
    <source>
        <dbReference type="SAM" id="MobiDB-lite"/>
    </source>
</evidence>
<proteinExistence type="inferred from homology"/>
<evidence type="ECO:0000256" key="7">
    <source>
        <dbReference type="ARBA" id="ARBA00022840"/>
    </source>
</evidence>
<organism evidence="15 16">
    <name type="scientific">Lepisosteus oculatus</name>
    <name type="common">Spotted gar</name>
    <dbReference type="NCBI Taxonomy" id="7918"/>
    <lineage>
        <taxon>Eukaryota</taxon>
        <taxon>Metazoa</taxon>
        <taxon>Chordata</taxon>
        <taxon>Craniata</taxon>
        <taxon>Vertebrata</taxon>
        <taxon>Euteleostomi</taxon>
        <taxon>Actinopterygii</taxon>
        <taxon>Neopterygii</taxon>
        <taxon>Holostei</taxon>
        <taxon>Semionotiformes</taxon>
        <taxon>Lepisosteidae</taxon>
        <taxon>Lepisosteus</taxon>
    </lineage>
</organism>
<dbReference type="GO" id="GO:0004674">
    <property type="term" value="F:protein serine/threonine kinase activity"/>
    <property type="evidence" value="ECO:0007669"/>
    <property type="project" value="UniProtKB-KW"/>
</dbReference>
<dbReference type="EC" id="2.7.11.1" evidence="2"/>
<accession>W5M0W3</accession>
<evidence type="ECO:0000256" key="10">
    <source>
        <dbReference type="ARBA" id="ARBA00069016"/>
    </source>
</evidence>
<keyword evidence="7 12" id="KW-0067">ATP-binding</keyword>
<comment type="catalytic activity">
    <reaction evidence="9">
        <text>L-seryl-[protein] + ATP = O-phospho-L-seryl-[protein] + ADP + H(+)</text>
        <dbReference type="Rhea" id="RHEA:17989"/>
        <dbReference type="Rhea" id="RHEA-COMP:9863"/>
        <dbReference type="Rhea" id="RHEA-COMP:11604"/>
        <dbReference type="ChEBI" id="CHEBI:15378"/>
        <dbReference type="ChEBI" id="CHEBI:29999"/>
        <dbReference type="ChEBI" id="CHEBI:30616"/>
        <dbReference type="ChEBI" id="CHEBI:83421"/>
        <dbReference type="ChEBI" id="CHEBI:456216"/>
        <dbReference type="EC" id="2.7.11.1"/>
    </reaction>
</comment>
<keyword evidence="4" id="KW-0808">Transferase</keyword>
<dbReference type="GO" id="GO:0004672">
    <property type="term" value="F:protein kinase activity"/>
    <property type="evidence" value="ECO:0000318"/>
    <property type="project" value="GO_Central"/>
</dbReference>
<dbReference type="InterPro" id="IPR011009">
    <property type="entry name" value="Kinase-like_dom_sf"/>
</dbReference>
<name>W5M0W3_LEPOC</name>
<evidence type="ECO:0000313" key="16">
    <source>
        <dbReference type="Proteomes" id="UP000018468"/>
    </source>
</evidence>
<dbReference type="HOGENOM" id="CLU_459739_0_0_1"/>
<keyword evidence="3" id="KW-0723">Serine/threonine-protein kinase</keyword>